<evidence type="ECO:0000313" key="12">
    <source>
        <dbReference type="EMBL" id="CAB4782376.1"/>
    </source>
</evidence>
<dbReference type="EMBL" id="CAFBLD010000007">
    <property type="protein sequence ID" value="CAB4871258.1"/>
    <property type="molecule type" value="Genomic_DNA"/>
</dbReference>
<dbReference type="InterPro" id="IPR003010">
    <property type="entry name" value="C-N_Hydrolase"/>
</dbReference>
<dbReference type="InterPro" id="IPR036526">
    <property type="entry name" value="C-N_Hydrolase_sf"/>
</dbReference>
<feature type="transmembrane region" description="Helical" evidence="8">
    <location>
        <begin position="42"/>
        <end position="64"/>
    </location>
</feature>
<evidence type="ECO:0000313" key="10">
    <source>
        <dbReference type="EMBL" id="CAB4344161.1"/>
    </source>
</evidence>
<dbReference type="EMBL" id="CAESAE010000009">
    <property type="protein sequence ID" value="CAB4344161.1"/>
    <property type="molecule type" value="Genomic_DNA"/>
</dbReference>
<evidence type="ECO:0000313" key="11">
    <source>
        <dbReference type="EMBL" id="CAB4697069.1"/>
    </source>
</evidence>
<evidence type="ECO:0000256" key="6">
    <source>
        <dbReference type="ARBA" id="ARBA00023136"/>
    </source>
</evidence>
<dbReference type="PROSITE" id="PS50263">
    <property type="entry name" value="CN_HYDROLASE"/>
    <property type="match status" value="1"/>
</dbReference>
<dbReference type="Pfam" id="PF00795">
    <property type="entry name" value="CN_hydrolase"/>
    <property type="match status" value="1"/>
</dbReference>
<comment type="subcellular location">
    <subcellularLocation>
        <location evidence="1">Cell membrane</location>
        <topology evidence="1">Multi-pass membrane protein</topology>
    </subcellularLocation>
</comment>
<feature type="transmembrane region" description="Helical" evidence="8">
    <location>
        <begin position="6"/>
        <end position="35"/>
    </location>
</feature>
<evidence type="ECO:0000256" key="4">
    <source>
        <dbReference type="ARBA" id="ARBA00022692"/>
    </source>
</evidence>
<dbReference type="NCBIfam" id="TIGR00546">
    <property type="entry name" value="lnt"/>
    <property type="match status" value="1"/>
</dbReference>
<name>A0A6J6WFU6_9ZZZZ</name>
<evidence type="ECO:0000259" key="9">
    <source>
        <dbReference type="PROSITE" id="PS50263"/>
    </source>
</evidence>
<dbReference type="EMBL" id="CAEZXO010000006">
    <property type="protein sequence ID" value="CAB4697069.1"/>
    <property type="molecule type" value="Genomic_DNA"/>
</dbReference>
<feature type="transmembrane region" description="Helical" evidence="8">
    <location>
        <begin position="135"/>
        <end position="161"/>
    </location>
</feature>
<feature type="domain" description="CN hydrolase" evidence="9">
    <location>
        <begin position="194"/>
        <end position="440"/>
    </location>
</feature>
<dbReference type="InterPro" id="IPR004563">
    <property type="entry name" value="Apolipo_AcylTrfase"/>
</dbReference>
<evidence type="ECO:0000256" key="2">
    <source>
        <dbReference type="ARBA" id="ARBA00022475"/>
    </source>
</evidence>
<dbReference type="GO" id="GO:0016410">
    <property type="term" value="F:N-acyltransferase activity"/>
    <property type="evidence" value="ECO:0007669"/>
    <property type="project" value="InterPro"/>
</dbReference>
<dbReference type="HAMAP" id="MF_01148">
    <property type="entry name" value="Lnt"/>
    <property type="match status" value="1"/>
</dbReference>
<organism evidence="12">
    <name type="scientific">freshwater metagenome</name>
    <dbReference type="NCBI Taxonomy" id="449393"/>
    <lineage>
        <taxon>unclassified sequences</taxon>
        <taxon>metagenomes</taxon>
        <taxon>ecological metagenomes</taxon>
    </lineage>
</organism>
<feature type="transmembrane region" description="Helical" evidence="8">
    <location>
        <begin position="70"/>
        <end position="91"/>
    </location>
</feature>
<dbReference type="CDD" id="cd07571">
    <property type="entry name" value="ALP_N-acyl_transferase"/>
    <property type="match status" value="1"/>
</dbReference>
<gene>
    <name evidence="11" type="ORF">UFOPK2510_01065</name>
    <name evidence="12" type="ORF">UFOPK2936_01024</name>
    <name evidence="13" type="ORF">UFOPK3328_01070</name>
    <name evidence="10" type="ORF">UFOPK4107_01353</name>
</gene>
<dbReference type="PANTHER" id="PTHR38686:SF1">
    <property type="entry name" value="APOLIPOPROTEIN N-ACYLTRANSFERASE"/>
    <property type="match status" value="1"/>
</dbReference>
<keyword evidence="4 8" id="KW-0812">Transmembrane</keyword>
<evidence type="ECO:0000256" key="3">
    <source>
        <dbReference type="ARBA" id="ARBA00022679"/>
    </source>
</evidence>
<dbReference type="Pfam" id="PF20154">
    <property type="entry name" value="LNT_N"/>
    <property type="match status" value="1"/>
</dbReference>
<protein>
    <submittedName>
        <fullName evidence="12">Unannotated protein</fullName>
    </submittedName>
</protein>
<feature type="transmembrane region" description="Helical" evidence="8">
    <location>
        <begin position="168"/>
        <end position="184"/>
    </location>
</feature>
<sequence>MVVLLAALAGLLLSGAFLPLGWWFLAQLSFVLLFIALESRGLAWRLASMFSYSFVCFAVVLHWSSTYVGVLPWFLLTCLESIFFLPLAFITPIRSWRIFLFPSSWILIEELRSHFPFGGFGWGRVAFSQSNSPLVSIASIGGGPLLSFITISMALVIYLFIRHKSRQGIYISVLVAIVGALPLMQSRTISAGTVEVAAVQAGVKHLGLNFNERAAQVFYDHLALSRQYLISTKVKPDVIIWPENAIDIDPAIHVEIGRELSELANAFQVPIIAGAVLGESETLRNASILWRPKVGLDGEYIKNHLTPFGEYMPLRSLAEFISPFAQKVSDFHPGSDVHVHSINSARISPIICFDLLDDGLVTRLTKQGNVIALQTNSATFGRSAQSAQEFAIARIRAVEHGRSIISISTSGVSGFIDRSGQFSALTTINQAVVISKRVQLFEGTTVSDRYRPGITWSVILLPYLAALALLRRRGGKI</sequence>
<evidence type="ECO:0000256" key="8">
    <source>
        <dbReference type="SAM" id="Phobius"/>
    </source>
</evidence>
<dbReference type="SUPFAM" id="SSF56317">
    <property type="entry name" value="Carbon-nitrogen hydrolase"/>
    <property type="match status" value="1"/>
</dbReference>
<keyword evidence="5 8" id="KW-1133">Transmembrane helix</keyword>
<keyword evidence="3" id="KW-0808">Transferase</keyword>
<reference evidence="12" key="1">
    <citation type="submission" date="2020-05" db="EMBL/GenBank/DDBJ databases">
        <authorList>
            <person name="Chiriac C."/>
            <person name="Salcher M."/>
            <person name="Ghai R."/>
            <person name="Kavagutti S V."/>
        </authorList>
    </citation>
    <scope>NUCLEOTIDE SEQUENCE</scope>
</reference>
<accession>A0A6J6WFU6</accession>
<dbReference type="Gene3D" id="3.60.110.10">
    <property type="entry name" value="Carbon-nitrogen hydrolase"/>
    <property type="match status" value="1"/>
</dbReference>
<proteinExistence type="inferred from homology"/>
<keyword evidence="6 8" id="KW-0472">Membrane</keyword>
<keyword evidence="7" id="KW-0012">Acyltransferase</keyword>
<dbReference type="AlphaFoldDB" id="A0A6J6WFU6"/>
<evidence type="ECO:0000256" key="5">
    <source>
        <dbReference type="ARBA" id="ARBA00022989"/>
    </source>
</evidence>
<evidence type="ECO:0000313" key="13">
    <source>
        <dbReference type="EMBL" id="CAB4871258.1"/>
    </source>
</evidence>
<dbReference type="InterPro" id="IPR045378">
    <property type="entry name" value="LNT_N"/>
</dbReference>
<feature type="transmembrane region" description="Helical" evidence="8">
    <location>
        <begin position="453"/>
        <end position="470"/>
    </location>
</feature>
<dbReference type="EMBL" id="CAEZZW010000005">
    <property type="protein sequence ID" value="CAB4782376.1"/>
    <property type="molecule type" value="Genomic_DNA"/>
</dbReference>
<dbReference type="PANTHER" id="PTHR38686">
    <property type="entry name" value="APOLIPOPROTEIN N-ACYLTRANSFERASE"/>
    <property type="match status" value="1"/>
</dbReference>
<evidence type="ECO:0000256" key="1">
    <source>
        <dbReference type="ARBA" id="ARBA00004651"/>
    </source>
</evidence>
<dbReference type="GO" id="GO:0005886">
    <property type="term" value="C:plasma membrane"/>
    <property type="evidence" value="ECO:0007669"/>
    <property type="project" value="UniProtKB-SubCell"/>
</dbReference>
<dbReference type="GO" id="GO:0042158">
    <property type="term" value="P:lipoprotein biosynthetic process"/>
    <property type="evidence" value="ECO:0007669"/>
    <property type="project" value="InterPro"/>
</dbReference>
<evidence type="ECO:0000256" key="7">
    <source>
        <dbReference type="ARBA" id="ARBA00023315"/>
    </source>
</evidence>
<keyword evidence="2" id="KW-1003">Cell membrane</keyword>